<accession>A0A5C3L8T2</accession>
<dbReference type="Gene3D" id="2.120.10.80">
    <property type="entry name" value="Kelch-type beta propeller"/>
    <property type="match status" value="2"/>
</dbReference>
<gene>
    <name evidence="4" type="ORF">FA15DRAFT_664417</name>
</gene>
<dbReference type="STRING" id="230819.A0A5C3L8T2"/>
<protein>
    <submittedName>
        <fullName evidence="4">Galactose oxidase</fullName>
    </submittedName>
</protein>
<dbReference type="EMBL" id="ML210151">
    <property type="protein sequence ID" value="TFK29105.1"/>
    <property type="molecule type" value="Genomic_DNA"/>
</dbReference>
<dbReference type="Pfam" id="PF24681">
    <property type="entry name" value="Kelch_KLHDC2_KLHL20_DRC7"/>
    <property type="match status" value="2"/>
</dbReference>
<keyword evidence="5" id="KW-1185">Reference proteome</keyword>
<feature type="compositionally biased region" description="Low complexity" evidence="3">
    <location>
        <begin position="135"/>
        <end position="153"/>
    </location>
</feature>
<keyword evidence="2" id="KW-0677">Repeat</keyword>
<feature type="compositionally biased region" description="Polar residues" evidence="3">
    <location>
        <begin position="68"/>
        <end position="82"/>
    </location>
</feature>
<dbReference type="PANTHER" id="PTHR46093:SF18">
    <property type="entry name" value="FIBRONECTIN TYPE-III DOMAIN-CONTAINING PROTEIN"/>
    <property type="match status" value="1"/>
</dbReference>
<feature type="region of interest" description="Disordered" evidence="3">
    <location>
        <begin position="41"/>
        <end position="175"/>
    </location>
</feature>
<dbReference type="SUPFAM" id="SSF117281">
    <property type="entry name" value="Kelch motif"/>
    <property type="match status" value="1"/>
</dbReference>
<reference evidence="4 5" key="1">
    <citation type="journal article" date="2019" name="Nat. Ecol. Evol.">
        <title>Megaphylogeny resolves global patterns of mushroom evolution.</title>
        <authorList>
            <person name="Varga T."/>
            <person name="Krizsan K."/>
            <person name="Foldi C."/>
            <person name="Dima B."/>
            <person name="Sanchez-Garcia M."/>
            <person name="Sanchez-Ramirez S."/>
            <person name="Szollosi G.J."/>
            <person name="Szarkandi J.G."/>
            <person name="Papp V."/>
            <person name="Albert L."/>
            <person name="Andreopoulos W."/>
            <person name="Angelini C."/>
            <person name="Antonin V."/>
            <person name="Barry K.W."/>
            <person name="Bougher N.L."/>
            <person name="Buchanan P."/>
            <person name="Buyck B."/>
            <person name="Bense V."/>
            <person name="Catcheside P."/>
            <person name="Chovatia M."/>
            <person name="Cooper J."/>
            <person name="Damon W."/>
            <person name="Desjardin D."/>
            <person name="Finy P."/>
            <person name="Geml J."/>
            <person name="Haridas S."/>
            <person name="Hughes K."/>
            <person name="Justo A."/>
            <person name="Karasinski D."/>
            <person name="Kautmanova I."/>
            <person name="Kiss B."/>
            <person name="Kocsube S."/>
            <person name="Kotiranta H."/>
            <person name="LaButti K.M."/>
            <person name="Lechner B.E."/>
            <person name="Liimatainen K."/>
            <person name="Lipzen A."/>
            <person name="Lukacs Z."/>
            <person name="Mihaltcheva S."/>
            <person name="Morgado L.N."/>
            <person name="Niskanen T."/>
            <person name="Noordeloos M.E."/>
            <person name="Ohm R.A."/>
            <person name="Ortiz-Santana B."/>
            <person name="Ovrebo C."/>
            <person name="Racz N."/>
            <person name="Riley R."/>
            <person name="Savchenko A."/>
            <person name="Shiryaev A."/>
            <person name="Soop K."/>
            <person name="Spirin V."/>
            <person name="Szebenyi C."/>
            <person name="Tomsovsky M."/>
            <person name="Tulloss R.E."/>
            <person name="Uehling J."/>
            <person name="Grigoriev I.V."/>
            <person name="Vagvolgyi C."/>
            <person name="Papp T."/>
            <person name="Martin F.M."/>
            <person name="Miettinen O."/>
            <person name="Hibbett D.S."/>
            <person name="Nagy L.G."/>
        </authorList>
    </citation>
    <scope>NUCLEOTIDE SEQUENCE [LARGE SCALE GENOMIC DNA]</scope>
    <source>
        <strain evidence="4 5">CBS 121175</strain>
    </source>
</reference>
<evidence type="ECO:0000313" key="4">
    <source>
        <dbReference type="EMBL" id="TFK29105.1"/>
    </source>
</evidence>
<dbReference type="InterPro" id="IPR015915">
    <property type="entry name" value="Kelch-typ_b-propeller"/>
</dbReference>
<sequence length="511" mass="55006">MTTRRSPVVNVSVVPDQYPTLVSYSLDDEQLSAITASLAAGDMGPRNLDNVPEEDGSTTEGGGGTASPYLNPSAADSSSTFHNGTNPPPTPNIPGATPPTGQQPAPTRPRKAPSVRTLGRPSNDHLQGTSTSGNVRRTTSAVSSSSKSARVSAGGQVLPRYRSTPRLPQDKDVPAAPATGMYWSKAPAWGHLPGRTLRAHTVTLVDNVAWIFGGSDDRDTSKDIYCFDTETMQWTHPDTVGDVSPPPCRAHTATLVDRKIVIYGGGLGGIYYDTVFILDTTTRRWLQPPIHDGDQPTGRRAHSAVYYKGRIWVFGGGNGLTALNDVWTMELGPNQAGVTLTTDGEKALKWEEQHTTGRKPGPRGYHSATLVGDVMVVVGGSDGKECFTDIWLLNLETLVWSMVKQQAPVYKRLSHSATQVGSYLFVIAGHNGAEYCSEILMLNLVSLQYEPRTIYGKPPSMRGNHATVLSDSRVFLFGGFNGQQGFDDVHILDLAAGAYLPQVTSFEIEAI</sequence>
<evidence type="ECO:0000256" key="3">
    <source>
        <dbReference type="SAM" id="MobiDB-lite"/>
    </source>
</evidence>
<keyword evidence="1" id="KW-0880">Kelch repeat</keyword>
<organism evidence="4 5">
    <name type="scientific">Coprinopsis marcescibilis</name>
    <name type="common">Agaric fungus</name>
    <name type="synonym">Psathyrella marcescibilis</name>
    <dbReference type="NCBI Taxonomy" id="230819"/>
    <lineage>
        <taxon>Eukaryota</taxon>
        <taxon>Fungi</taxon>
        <taxon>Dikarya</taxon>
        <taxon>Basidiomycota</taxon>
        <taxon>Agaricomycotina</taxon>
        <taxon>Agaricomycetes</taxon>
        <taxon>Agaricomycetidae</taxon>
        <taxon>Agaricales</taxon>
        <taxon>Agaricineae</taxon>
        <taxon>Psathyrellaceae</taxon>
        <taxon>Coprinopsis</taxon>
    </lineage>
</organism>
<dbReference type="Proteomes" id="UP000307440">
    <property type="component" value="Unassembled WGS sequence"/>
</dbReference>
<evidence type="ECO:0000256" key="1">
    <source>
        <dbReference type="ARBA" id="ARBA00022441"/>
    </source>
</evidence>
<feature type="compositionally biased region" description="Low complexity" evidence="3">
    <location>
        <begin position="93"/>
        <end position="105"/>
    </location>
</feature>
<dbReference type="OrthoDB" id="10251809at2759"/>
<feature type="compositionally biased region" description="Polar residues" evidence="3">
    <location>
        <begin position="124"/>
        <end position="134"/>
    </location>
</feature>
<dbReference type="PANTHER" id="PTHR46093">
    <property type="entry name" value="ACYL-COA-BINDING DOMAIN-CONTAINING PROTEIN 5"/>
    <property type="match status" value="1"/>
</dbReference>
<evidence type="ECO:0000313" key="5">
    <source>
        <dbReference type="Proteomes" id="UP000307440"/>
    </source>
</evidence>
<proteinExistence type="predicted"/>
<name>A0A5C3L8T2_COPMA</name>
<dbReference type="AlphaFoldDB" id="A0A5C3L8T2"/>
<evidence type="ECO:0000256" key="2">
    <source>
        <dbReference type="ARBA" id="ARBA00022737"/>
    </source>
</evidence>